<evidence type="ECO:0000256" key="8">
    <source>
        <dbReference type="ARBA" id="ARBA00048787"/>
    </source>
</evidence>
<protein>
    <recommendedName>
        <fullName evidence="9">Adenosine deaminase domain-containing protein</fullName>
    </recommendedName>
</protein>
<keyword evidence="5" id="KW-0378">Hydrolase</keyword>
<dbReference type="GO" id="GO:0009117">
    <property type="term" value="P:nucleotide metabolic process"/>
    <property type="evidence" value="ECO:0007669"/>
    <property type="project" value="UniProtKB-KW"/>
</dbReference>
<dbReference type="GO" id="GO:0006154">
    <property type="term" value="P:adenosine catabolic process"/>
    <property type="evidence" value="ECO:0000318"/>
    <property type="project" value="GO_Central"/>
</dbReference>
<dbReference type="InterPro" id="IPR032466">
    <property type="entry name" value="Metal_Hydrolase"/>
</dbReference>
<dbReference type="GeneID" id="589264"/>
<dbReference type="SUPFAM" id="SSF51556">
    <property type="entry name" value="Metallo-dependent hydrolases"/>
    <property type="match status" value="1"/>
</dbReference>
<evidence type="ECO:0000256" key="5">
    <source>
        <dbReference type="ARBA" id="ARBA00022801"/>
    </source>
</evidence>
<dbReference type="PANTHER" id="PTHR11409">
    <property type="entry name" value="ADENOSINE DEAMINASE"/>
    <property type="match status" value="1"/>
</dbReference>
<dbReference type="Proteomes" id="UP000007110">
    <property type="component" value="Unassembled WGS sequence"/>
</dbReference>
<dbReference type="Gene3D" id="3.20.20.140">
    <property type="entry name" value="Metal-dependent hydrolases"/>
    <property type="match status" value="1"/>
</dbReference>
<dbReference type="EnsemblMetazoa" id="XM_030976801">
    <property type="protein sequence ID" value="XP_030832661"/>
    <property type="gene ID" value="LOC589264"/>
</dbReference>
<dbReference type="GO" id="GO:0046872">
    <property type="term" value="F:metal ion binding"/>
    <property type="evidence" value="ECO:0007669"/>
    <property type="project" value="UniProtKB-KW"/>
</dbReference>
<dbReference type="FunFam" id="3.20.20.140:FF:000033">
    <property type="entry name" value="Adenosine deaminase-like protein"/>
    <property type="match status" value="1"/>
</dbReference>
<name>A0A7M7N8C2_STRPU</name>
<dbReference type="OrthoDB" id="272271at2759"/>
<keyword evidence="6" id="KW-0862">Zinc</keyword>
<evidence type="ECO:0000313" key="10">
    <source>
        <dbReference type="EnsemblMetazoa" id="XP_030832661"/>
    </source>
</evidence>
<dbReference type="OMA" id="RPQFKPY"/>
<dbReference type="AlphaFoldDB" id="A0A7M7N8C2"/>
<dbReference type="InterPro" id="IPR006330">
    <property type="entry name" value="Ado/ade_deaminase"/>
</dbReference>
<evidence type="ECO:0000256" key="4">
    <source>
        <dbReference type="ARBA" id="ARBA00022723"/>
    </source>
</evidence>
<reference evidence="10" key="2">
    <citation type="submission" date="2021-01" db="UniProtKB">
        <authorList>
            <consortium name="EnsemblMetazoa"/>
        </authorList>
    </citation>
    <scope>IDENTIFICATION</scope>
</reference>
<sequence length="372" mass="41127">MMASPSKVDLEYCQQLPKVELHAHINGSISPSTLQKLAVKTNSSSDKSVKETLNEIHRWRTLVEKRERQTMNGCFQTFKLIHRVIKDVKAVSMVTYDVIKEFASDGVKYLELRSTPRDDATNGMTKRLYIDAVMKGIELCELDGIDTIVKFLPSIDRRMSLEEAGEVVSLALEYQASTDKCVGLDLSGDPQFGDVKALVPLLQRARNHGLKLAIHTAEHQGCNEESRILLGIPPDRIGHGTCLHPEAGGDQDLVDTVVRSNIPIEMCLTSNLIGGAVESPASHHLKYWMNKNHPCVICTDDKGVFSTNLSEEYLLAADTFNLSRHDVWDMSEGAVDCIFGGETIKGLLRTIWAKEKIKLGLGEAGVLNGESL</sequence>
<dbReference type="FunCoup" id="A0A7M7N8C2">
    <property type="interactions" value="642"/>
</dbReference>
<reference evidence="11" key="1">
    <citation type="submission" date="2015-02" db="EMBL/GenBank/DDBJ databases">
        <title>Genome sequencing for Strongylocentrotus purpuratus.</title>
        <authorList>
            <person name="Murali S."/>
            <person name="Liu Y."/>
            <person name="Vee V."/>
            <person name="English A."/>
            <person name="Wang M."/>
            <person name="Skinner E."/>
            <person name="Han Y."/>
            <person name="Muzny D.M."/>
            <person name="Worley K.C."/>
            <person name="Gibbs R.A."/>
        </authorList>
    </citation>
    <scope>NUCLEOTIDE SEQUENCE</scope>
</reference>
<evidence type="ECO:0000256" key="2">
    <source>
        <dbReference type="ARBA" id="ARBA00006676"/>
    </source>
</evidence>
<keyword evidence="4" id="KW-0479">Metal-binding</keyword>
<dbReference type="KEGG" id="spu:589264"/>
<evidence type="ECO:0000256" key="3">
    <source>
        <dbReference type="ARBA" id="ARBA00011245"/>
    </source>
</evidence>
<dbReference type="CDD" id="cd00443">
    <property type="entry name" value="ADA_AMPD"/>
    <property type="match status" value="1"/>
</dbReference>
<dbReference type="GO" id="GO:0046103">
    <property type="term" value="P:inosine biosynthetic process"/>
    <property type="evidence" value="ECO:0000318"/>
    <property type="project" value="GO_Central"/>
</dbReference>
<evidence type="ECO:0000313" key="11">
    <source>
        <dbReference type="Proteomes" id="UP000007110"/>
    </source>
</evidence>
<comment type="catalytic activity">
    <reaction evidence="8">
        <text>N(6)-methyl-AMP + H2O + H(+) = IMP + methylamine</text>
        <dbReference type="Rhea" id="RHEA:16001"/>
        <dbReference type="ChEBI" id="CHEBI:15377"/>
        <dbReference type="ChEBI" id="CHEBI:15378"/>
        <dbReference type="ChEBI" id="CHEBI:58053"/>
        <dbReference type="ChEBI" id="CHEBI:59338"/>
        <dbReference type="ChEBI" id="CHEBI:144842"/>
    </reaction>
    <physiologicalReaction direction="left-to-right" evidence="8">
        <dbReference type="Rhea" id="RHEA:16002"/>
    </physiologicalReaction>
</comment>
<feature type="domain" description="Adenosine deaminase" evidence="9">
    <location>
        <begin position="17"/>
        <end position="338"/>
    </location>
</feature>
<dbReference type="CTD" id="75894"/>
<comment type="cofactor">
    <cofactor evidence="1">
        <name>Zn(2+)</name>
        <dbReference type="ChEBI" id="CHEBI:29105"/>
    </cofactor>
</comment>
<evidence type="ECO:0000256" key="6">
    <source>
        <dbReference type="ARBA" id="ARBA00022833"/>
    </source>
</evidence>
<proteinExistence type="inferred from homology"/>
<comment type="subunit">
    <text evidence="3">Monomer.</text>
</comment>
<dbReference type="Pfam" id="PF00962">
    <property type="entry name" value="A_deaminase"/>
    <property type="match status" value="1"/>
</dbReference>
<keyword evidence="7" id="KW-0546">Nucleotide metabolism</keyword>
<organism evidence="10 11">
    <name type="scientific">Strongylocentrotus purpuratus</name>
    <name type="common">Purple sea urchin</name>
    <dbReference type="NCBI Taxonomy" id="7668"/>
    <lineage>
        <taxon>Eukaryota</taxon>
        <taxon>Metazoa</taxon>
        <taxon>Echinodermata</taxon>
        <taxon>Eleutherozoa</taxon>
        <taxon>Echinozoa</taxon>
        <taxon>Echinoidea</taxon>
        <taxon>Euechinoidea</taxon>
        <taxon>Echinacea</taxon>
        <taxon>Camarodonta</taxon>
        <taxon>Echinidea</taxon>
        <taxon>Strongylocentrotidae</taxon>
        <taxon>Strongylocentrotus</taxon>
    </lineage>
</organism>
<keyword evidence="11" id="KW-1185">Reference proteome</keyword>
<evidence type="ECO:0000256" key="7">
    <source>
        <dbReference type="ARBA" id="ARBA00023080"/>
    </source>
</evidence>
<dbReference type="GO" id="GO:0004000">
    <property type="term" value="F:adenosine deaminase activity"/>
    <property type="evidence" value="ECO:0000318"/>
    <property type="project" value="GO_Central"/>
</dbReference>
<dbReference type="InParanoid" id="A0A7M7N8C2"/>
<dbReference type="InterPro" id="IPR001365">
    <property type="entry name" value="A_deaminase_dom"/>
</dbReference>
<evidence type="ECO:0000259" key="9">
    <source>
        <dbReference type="Pfam" id="PF00962"/>
    </source>
</evidence>
<accession>A0A7M7N8C2</accession>
<dbReference type="PANTHER" id="PTHR11409:SF42">
    <property type="entry name" value="ADENOSINE DEAMINASE-LIKE PROTEIN"/>
    <property type="match status" value="1"/>
</dbReference>
<dbReference type="RefSeq" id="XP_030832661.1">
    <property type="nucleotide sequence ID" value="XM_030976801.1"/>
</dbReference>
<evidence type="ECO:0000256" key="1">
    <source>
        <dbReference type="ARBA" id="ARBA00001947"/>
    </source>
</evidence>
<comment type="similarity">
    <text evidence="2">Belongs to the metallo-dependent hydrolases superfamily. Adenosine and AMP deaminases family.</text>
</comment>